<comment type="subunit">
    <text evidence="4">Tetramer of two alpha and two beta subunits.</text>
</comment>
<comment type="subcellular location">
    <subcellularLocation>
        <location evidence="2">Cytoplasm</location>
    </subcellularLocation>
</comment>
<dbReference type="GO" id="GO:0000049">
    <property type="term" value="F:tRNA binding"/>
    <property type="evidence" value="ECO:0007669"/>
    <property type="project" value="UniProtKB-KW"/>
</dbReference>
<evidence type="ECO:0000256" key="9">
    <source>
        <dbReference type="ARBA" id="ARBA00022598"/>
    </source>
</evidence>
<evidence type="ECO:0000313" key="20">
    <source>
        <dbReference type="EMBL" id="PIW91392.1"/>
    </source>
</evidence>
<keyword evidence="12" id="KW-0067">ATP-binding</keyword>
<dbReference type="GO" id="GO:0004826">
    <property type="term" value="F:phenylalanine-tRNA ligase activity"/>
    <property type="evidence" value="ECO:0007669"/>
    <property type="project" value="UniProtKB-EC"/>
</dbReference>
<dbReference type="Gene3D" id="3.30.930.10">
    <property type="entry name" value="Bira Bifunctional Protein, Domain 2"/>
    <property type="match status" value="1"/>
</dbReference>
<dbReference type="InterPro" id="IPR041616">
    <property type="entry name" value="PheRS_beta_core"/>
</dbReference>
<keyword evidence="9" id="KW-0436">Ligase</keyword>
<evidence type="ECO:0000256" key="6">
    <source>
        <dbReference type="ARBA" id="ARBA00017032"/>
    </source>
</evidence>
<evidence type="ECO:0000256" key="3">
    <source>
        <dbReference type="ARBA" id="ARBA00008653"/>
    </source>
</evidence>
<dbReference type="PANTHER" id="PTHR10947:SF0">
    <property type="entry name" value="PHENYLALANINE--TRNA LIGASE BETA SUBUNIT"/>
    <property type="match status" value="1"/>
</dbReference>
<evidence type="ECO:0000256" key="13">
    <source>
        <dbReference type="ARBA" id="ARBA00022842"/>
    </source>
</evidence>
<protein>
    <recommendedName>
        <fullName evidence="6">Phenylalanine--tRNA ligase beta subunit</fullName>
        <ecNumber evidence="5">6.1.1.20</ecNumber>
    </recommendedName>
    <alternativeName>
        <fullName evidence="17">Phenylalanyl-tRNA synthetase beta subunit</fullName>
    </alternativeName>
</protein>
<dbReference type="AlphaFoldDB" id="A0A2H9N1D4"/>
<dbReference type="GO" id="GO:0046872">
    <property type="term" value="F:metal ion binding"/>
    <property type="evidence" value="ECO:0007669"/>
    <property type="project" value="UniProtKB-KW"/>
</dbReference>
<keyword evidence="14" id="KW-0694">RNA-binding</keyword>
<accession>A0A2H9N1D4</accession>
<evidence type="ECO:0000256" key="17">
    <source>
        <dbReference type="ARBA" id="ARBA00033189"/>
    </source>
</evidence>
<evidence type="ECO:0000256" key="12">
    <source>
        <dbReference type="ARBA" id="ARBA00022840"/>
    </source>
</evidence>
<dbReference type="InterPro" id="IPR045864">
    <property type="entry name" value="aa-tRNA-synth_II/BPL/LPL"/>
</dbReference>
<dbReference type="SMART" id="SM00896">
    <property type="entry name" value="FDX-ACB"/>
    <property type="match status" value="1"/>
</dbReference>
<evidence type="ECO:0000259" key="19">
    <source>
        <dbReference type="PROSITE" id="PS51447"/>
    </source>
</evidence>
<dbReference type="EC" id="6.1.1.20" evidence="5"/>
<comment type="cofactor">
    <cofactor evidence="1">
        <name>Mg(2+)</name>
        <dbReference type="ChEBI" id="CHEBI:18420"/>
    </cofactor>
</comment>
<dbReference type="Pfam" id="PF17759">
    <property type="entry name" value="tRNA_synthFbeta"/>
    <property type="match status" value="1"/>
</dbReference>
<dbReference type="PANTHER" id="PTHR10947">
    <property type="entry name" value="PHENYLALANYL-TRNA SYNTHETASE BETA CHAIN AND LEUCINE-RICH REPEAT-CONTAINING PROTEIN 47"/>
    <property type="match status" value="1"/>
</dbReference>
<keyword evidence="10" id="KW-0479">Metal-binding</keyword>
<dbReference type="FunFam" id="3.30.70.380:FF:000001">
    <property type="entry name" value="Phenylalanine--tRNA ligase beta subunit"/>
    <property type="match status" value="1"/>
</dbReference>
<gene>
    <name evidence="20" type="ORF">COZ90_00895</name>
</gene>
<evidence type="ECO:0000256" key="2">
    <source>
        <dbReference type="ARBA" id="ARBA00004496"/>
    </source>
</evidence>
<evidence type="ECO:0000256" key="8">
    <source>
        <dbReference type="ARBA" id="ARBA00022555"/>
    </source>
</evidence>
<dbReference type="EMBL" id="PFHJ01000022">
    <property type="protein sequence ID" value="PIW91392.1"/>
    <property type="molecule type" value="Genomic_DNA"/>
</dbReference>
<dbReference type="Pfam" id="PF03147">
    <property type="entry name" value="FDX-ACB"/>
    <property type="match status" value="1"/>
</dbReference>
<sequence length="259" mass="29805">EEQKYLRPSLIPNLLKNVQKNQKNFREIRIFELGKIFQAPRTEKRMLTGLITGDAFYQMKGVIDSLLQKIGISNIWYDEFEATPEDSNPPATLPSKGRAPSKISIWHPKICAEIKVDHEEIGFLGEISQKILGDLEIEGKLVVFDIDFEKLQRLSSEETIYQPISRYPAAVRDIAVLVPLEIRVEEVLNKIETAAGILVRDVDLFDIYEGEELPEGKKNLAFHIIYQAKDRTLSSKEIDEIQDKIIKALEEELEWEVRK</sequence>
<comment type="caution">
    <text evidence="20">The sequence shown here is derived from an EMBL/GenBank/DDBJ whole genome shotgun (WGS) entry which is preliminary data.</text>
</comment>
<keyword evidence="16" id="KW-0030">Aminoacyl-tRNA synthetase</keyword>
<evidence type="ECO:0000313" key="21">
    <source>
        <dbReference type="Proteomes" id="UP000236840"/>
    </source>
</evidence>
<organism evidence="20 21">
    <name type="scientific">Candidatus Nealsonbacteria bacterium CG_4_8_14_3_um_filter_37_36</name>
    <dbReference type="NCBI Taxonomy" id="1974688"/>
    <lineage>
        <taxon>Bacteria</taxon>
        <taxon>Candidatus Nealsoniibacteriota</taxon>
    </lineage>
</organism>
<dbReference type="GO" id="GO:0006432">
    <property type="term" value="P:phenylalanyl-tRNA aminoacylation"/>
    <property type="evidence" value="ECO:0007669"/>
    <property type="project" value="InterPro"/>
</dbReference>
<keyword evidence="11" id="KW-0547">Nucleotide-binding</keyword>
<reference evidence="21" key="1">
    <citation type="submission" date="2017-09" db="EMBL/GenBank/DDBJ databases">
        <title>Depth-based differentiation of microbial function through sediment-hosted aquifers and enrichment of novel symbionts in the deep terrestrial subsurface.</title>
        <authorList>
            <person name="Probst A.J."/>
            <person name="Ladd B."/>
            <person name="Jarett J.K."/>
            <person name="Geller-Mcgrath D.E."/>
            <person name="Sieber C.M.K."/>
            <person name="Emerson J.B."/>
            <person name="Anantharaman K."/>
            <person name="Thomas B.C."/>
            <person name="Malmstrom R."/>
            <person name="Stieglmeier M."/>
            <person name="Klingl A."/>
            <person name="Woyke T."/>
            <person name="Ryan C.M."/>
            <person name="Banfield J.F."/>
        </authorList>
    </citation>
    <scope>NUCLEOTIDE SEQUENCE [LARGE SCALE GENOMIC DNA]</scope>
</reference>
<proteinExistence type="inferred from homology"/>
<dbReference type="SUPFAM" id="SSF55681">
    <property type="entry name" value="Class II aaRS and biotin synthetases"/>
    <property type="match status" value="1"/>
</dbReference>
<dbReference type="SUPFAM" id="SSF54991">
    <property type="entry name" value="Anticodon-binding domain of PheRS"/>
    <property type="match status" value="1"/>
</dbReference>
<dbReference type="GO" id="GO:0009328">
    <property type="term" value="C:phenylalanine-tRNA ligase complex"/>
    <property type="evidence" value="ECO:0007669"/>
    <property type="project" value="TreeGrafter"/>
</dbReference>
<keyword evidence="13" id="KW-0460">Magnesium</keyword>
<evidence type="ECO:0000256" key="16">
    <source>
        <dbReference type="ARBA" id="ARBA00023146"/>
    </source>
</evidence>
<dbReference type="PROSITE" id="PS51447">
    <property type="entry name" value="FDX_ACB"/>
    <property type="match status" value="1"/>
</dbReference>
<comment type="catalytic activity">
    <reaction evidence="18">
        <text>tRNA(Phe) + L-phenylalanine + ATP = L-phenylalanyl-tRNA(Phe) + AMP + diphosphate + H(+)</text>
        <dbReference type="Rhea" id="RHEA:19413"/>
        <dbReference type="Rhea" id="RHEA-COMP:9668"/>
        <dbReference type="Rhea" id="RHEA-COMP:9699"/>
        <dbReference type="ChEBI" id="CHEBI:15378"/>
        <dbReference type="ChEBI" id="CHEBI:30616"/>
        <dbReference type="ChEBI" id="CHEBI:33019"/>
        <dbReference type="ChEBI" id="CHEBI:58095"/>
        <dbReference type="ChEBI" id="CHEBI:78442"/>
        <dbReference type="ChEBI" id="CHEBI:78531"/>
        <dbReference type="ChEBI" id="CHEBI:456215"/>
        <dbReference type="EC" id="6.1.1.20"/>
    </reaction>
</comment>
<feature type="non-terminal residue" evidence="20">
    <location>
        <position position="1"/>
    </location>
</feature>
<dbReference type="InterPro" id="IPR005121">
    <property type="entry name" value="Fdx_antiC-bd"/>
</dbReference>
<keyword evidence="7" id="KW-0963">Cytoplasm</keyword>
<evidence type="ECO:0000256" key="7">
    <source>
        <dbReference type="ARBA" id="ARBA00022490"/>
    </source>
</evidence>
<name>A0A2H9N1D4_9BACT</name>
<keyword evidence="15" id="KW-0648">Protein biosynthesis</keyword>
<evidence type="ECO:0000256" key="4">
    <source>
        <dbReference type="ARBA" id="ARBA00011209"/>
    </source>
</evidence>
<feature type="domain" description="FDX-ACB" evidence="19">
    <location>
        <begin position="165"/>
        <end position="258"/>
    </location>
</feature>
<evidence type="ECO:0000256" key="1">
    <source>
        <dbReference type="ARBA" id="ARBA00001946"/>
    </source>
</evidence>
<evidence type="ECO:0000256" key="18">
    <source>
        <dbReference type="ARBA" id="ARBA00049255"/>
    </source>
</evidence>
<dbReference type="InterPro" id="IPR045060">
    <property type="entry name" value="Phe-tRNA-ligase_IIc_bsu"/>
</dbReference>
<evidence type="ECO:0000256" key="15">
    <source>
        <dbReference type="ARBA" id="ARBA00022917"/>
    </source>
</evidence>
<evidence type="ECO:0000256" key="11">
    <source>
        <dbReference type="ARBA" id="ARBA00022741"/>
    </source>
</evidence>
<dbReference type="Gene3D" id="3.30.70.380">
    <property type="entry name" value="Ferrodoxin-fold anticodon-binding domain"/>
    <property type="match status" value="1"/>
</dbReference>
<evidence type="ECO:0000256" key="10">
    <source>
        <dbReference type="ARBA" id="ARBA00022723"/>
    </source>
</evidence>
<dbReference type="InterPro" id="IPR036690">
    <property type="entry name" value="Fdx_antiC-bd_sf"/>
</dbReference>
<comment type="similarity">
    <text evidence="3">Belongs to the phenylalanyl-tRNA synthetase beta subunit family. Type 1 subfamily.</text>
</comment>
<dbReference type="Proteomes" id="UP000236840">
    <property type="component" value="Unassembled WGS sequence"/>
</dbReference>
<keyword evidence="8" id="KW-0820">tRNA-binding</keyword>
<evidence type="ECO:0000256" key="14">
    <source>
        <dbReference type="ARBA" id="ARBA00022884"/>
    </source>
</evidence>
<dbReference type="GO" id="GO:0005524">
    <property type="term" value="F:ATP binding"/>
    <property type="evidence" value="ECO:0007669"/>
    <property type="project" value="UniProtKB-KW"/>
</dbReference>
<evidence type="ECO:0000256" key="5">
    <source>
        <dbReference type="ARBA" id="ARBA00012814"/>
    </source>
</evidence>